<dbReference type="Pfam" id="PF00916">
    <property type="entry name" value="Sulfate_transp"/>
    <property type="match status" value="1"/>
</dbReference>
<feature type="transmembrane region" description="Helical" evidence="6">
    <location>
        <begin position="426"/>
        <end position="445"/>
    </location>
</feature>
<evidence type="ECO:0000259" key="7">
    <source>
        <dbReference type="Pfam" id="PF00916"/>
    </source>
</evidence>
<feature type="region of interest" description="Disordered" evidence="5">
    <location>
        <begin position="1"/>
        <end position="22"/>
    </location>
</feature>
<evidence type="ECO:0000313" key="9">
    <source>
        <dbReference type="Proteomes" id="UP000266152"/>
    </source>
</evidence>
<dbReference type="GO" id="GO:0055085">
    <property type="term" value="P:transmembrane transport"/>
    <property type="evidence" value="ECO:0007669"/>
    <property type="project" value="InterPro"/>
</dbReference>
<evidence type="ECO:0000256" key="4">
    <source>
        <dbReference type="ARBA" id="ARBA00023136"/>
    </source>
</evidence>
<proteinExistence type="predicted"/>
<dbReference type="PANTHER" id="PTHR11814">
    <property type="entry name" value="SULFATE TRANSPORTER"/>
    <property type="match status" value="1"/>
</dbReference>
<comment type="caution">
    <text evidence="8">The sequence shown here is derived from an EMBL/GenBank/DDBJ whole genome shotgun (WGS) entry which is preliminary data.</text>
</comment>
<organism evidence="8 9">
    <name type="scientific">Fusarium sporotrichioides</name>
    <dbReference type="NCBI Taxonomy" id="5514"/>
    <lineage>
        <taxon>Eukaryota</taxon>
        <taxon>Fungi</taxon>
        <taxon>Dikarya</taxon>
        <taxon>Ascomycota</taxon>
        <taxon>Pezizomycotina</taxon>
        <taxon>Sordariomycetes</taxon>
        <taxon>Hypocreomycetidae</taxon>
        <taxon>Hypocreales</taxon>
        <taxon>Nectriaceae</taxon>
        <taxon>Fusarium</taxon>
    </lineage>
</organism>
<dbReference type="STRING" id="5514.A0A395RVU2"/>
<accession>A0A395RVU2</accession>
<keyword evidence="9" id="KW-1185">Reference proteome</keyword>
<dbReference type="InterPro" id="IPR001902">
    <property type="entry name" value="SLC26A/SulP_fam"/>
</dbReference>
<evidence type="ECO:0000256" key="1">
    <source>
        <dbReference type="ARBA" id="ARBA00004141"/>
    </source>
</evidence>
<dbReference type="GO" id="GO:0016020">
    <property type="term" value="C:membrane"/>
    <property type="evidence" value="ECO:0007669"/>
    <property type="project" value="UniProtKB-SubCell"/>
</dbReference>
<evidence type="ECO:0000256" key="6">
    <source>
        <dbReference type="SAM" id="Phobius"/>
    </source>
</evidence>
<feature type="transmembrane region" description="Helical" evidence="6">
    <location>
        <begin position="489"/>
        <end position="516"/>
    </location>
</feature>
<evidence type="ECO:0000256" key="5">
    <source>
        <dbReference type="SAM" id="MobiDB-lite"/>
    </source>
</evidence>
<comment type="subcellular location">
    <subcellularLocation>
        <location evidence="1">Membrane</location>
        <topology evidence="1">Multi-pass membrane protein</topology>
    </subcellularLocation>
</comment>
<protein>
    <submittedName>
        <fullName evidence="8">Sulfate transporter</fullName>
    </submittedName>
</protein>
<feature type="transmembrane region" description="Helical" evidence="6">
    <location>
        <begin position="212"/>
        <end position="232"/>
    </location>
</feature>
<feature type="transmembrane region" description="Helical" evidence="6">
    <location>
        <begin position="121"/>
        <end position="142"/>
    </location>
</feature>
<dbReference type="InterPro" id="IPR011547">
    <property type="entry name" value="SLC26A/SulP_dom"/>
</dbReference>
<dbReference type="EMBL" id="PXOF01000118">
    <property type="protein sequence ID" value="RGP64270.1"/>
    <property type="molecule type" value="Genomic_DNA"/>
</dbReference>
<name>A0A395RVU2_FUSSP</name>
<feature type="transmembrane region" description="Helical" evidence="6">
    <location>
        <begin position="177"/>
        <end position="200"/>
    </location>
</feature>
<dbReference type="Proteomes" id="UP000266152">
    <property type="component" value="Unassembled WGS sequence"/>
</dbReference>
<feature type="transmembrane region" description="Helical" evidence="6">
    <location>
        <begin position="290"/>
        <end position="312"/>
    </location>
</feature>
<dbReference type="AlphaFoldDB" id="A0A395RVU2"/>
<gene>
    <name evidence="8" type="ORF">FSPOR_8090</name>
</gene>
<feature type="transmembrane region" description="Helical" evidence="6">
    <location>
        <begin position="392"/>
        <end position="414"/>
    </location>
</feature>
<evidence type="ECO:0000256" key="3">
    <source>
        <dbReference type="ARBA" id="ARBA00022989"/>
    </source>
</evidence>
<keyword evidence="4 6" id="KW-0472">Membrane</keyword>
<feature type="transmembrane region" description="Helical" evidence="6">
    <location>
        <begin position="92"/>
        <end position="115"/>
    </location>
</feature>
<evidence type="ECO:0000256" key="2">
    <source>
        <dbReference type="ARBA" id="ARBA00022692"/>
    </source>
</evidence>
<sequence length="559" mass="60368">MSNYQDSSHRPAPSQSTGYGSITTEQLPTHTQRVLVHDDSTASSTTTISSTDIESQDLAYVYERTRYSLPYFRDSAVSTLQTYMQDYHKGDLIAALTVASLYIPLSFSFASLAHVSPASSLYAFVFHPIFWALLGSAPLMVVGPEATGSLLVGATVRYSKVQGQQNGFYMTGSVESLICGAVTALAGLILTTAGILRLGFLDNILSRPFMHGFISGIGFVLITEQTLVGVGVERLVKASEVADESSVMKIIFLLHHLTEVHLASALIATSTLAFNLVISAAKRRHGKSNAALFTFPDRLLSIVVAAFITYAFRLDKQGLAIVSAVDDSQLGFPTAHVPLSFTSISHLKDMTSTSILVALLGFFESSVAAKSLRSPEPLPQLGHSPLNVDRDLVALGVSNLVGGFFSTLPAFGGFGRSKLNAQAGGLTRMTSIFLAVVSLVCAMYATPWLYYVPRPCLAAMSIAVGISMLEESYPELLSIITYKAWKELLLMAAVFLAIILHSMGLGIVLGFGWTIITLIQDSTISHNLMKWESSELPDNHHRCFPQSGKCLYLVIEPMA</sequence>
<keyword evidence="2 6" id="KW-0812">Transmembrane</keyword>
<reference evidence="8 9" key="1">
    <citation type="journal article" date="2018" name="PLoS Pathog.">
        <title>Evolution of structural diversity of trichothecenes, a family of toxins produced by plant pathogenic and entomopathogenic fungi.</title>
        <authorList>
            <person name="Proctor R.H."/>
            <person name="McCormick S.P."/>
            <person name="Kim H.S."/>
            <person name="Cardoza R.E."/>
            <person name="Stanley A.M."/>
            <person name="Lindo L."/>
            <person name="Kelly A."/>
            <person name="Brown D.W."/>
            <person name="Lee T."/>
            <person name="Vaughan M.M."/>
            <person name="Alexander N.J."/>
            <person name="Busman M."/>
            <person name="Gutierrez S."/>
        </authorList>
    </citation>
    <scope>NUCLEOTIDE SEQUENCE [LARGE SCALE GENOMIC DNA]</scope>
    <source>
        <strain evidence="8 9">NRRL 3299</strain>
    </source>
</reference>
<evidence type="ECO:0000313" key="8">
    <source>
        <dbReference type="EMBL" id="RGP64270.1"/>
    </source>
</evidence>
<keyword evidence="3 6" id="KW-1133">Transmembrane helix</keyword>
<feature type="compositionally biased region" description="Polar residues" evidence="5">
    <location>
        <begin position="13"/>
        <end position="22"/>
    </location>
</feature>
<feature type="transmembrane region" description="Helical" evidence="6">
    <location>
        <begin position="253"/>
        <end position="278"/>
    </location>
</feature>
<feature type="domain" description="SLC26A/SulP transporter" evidence="7">
    <location>
        <begin position="89"/>
        <end position="481"/>
    </location>
</feature>